<dbReference type="Proteomes" id="UP000716322">
    <property type="component" value="Unassembled WGS sequence"/>
</dbReference>
<dbReference type="RefSeq" id="WP_166863727.1">
    <property type="nucleotide sequence ID" value="NZ_JAAQOM010000021.1"/>
</dbReference>
<dbReference type="Gene3D" id="3.40.50.300">
    <property type="entry name" value="P-loop containing nucleotide triphosphate hydrolases"/>
    <property type="match status" value="1"/>
</dbReference>
<dbReference type="SUPFAM" id="SSF52540">
    <property type="entry name" value="P-loop containing nucleoside triphosphate hydrolases"/>
    <property type="match status" value="1"/>
</dbReference>
<dbReference type="EMBL" id="JAAQOM010000021">
    <property type="protein sequence ID" value="NIA57282.1"/>
    <property type="molecule type" value="Genomic_DNA"/>
</dbReference>
<proteinExistence type="predicted"/>
<reference evidence="2 3" key="1">
    <citation type="submission" date="2020-03" db="EMBL/GenBank/DDBJ databases">
        <title>Genome sequence of strain Massilia sp. TW-1.</title>
        <authorList>
            <person name="Chaudhary D.K."/>
        </authorList>
    </citation>
    <scope>NUCLEOTIDE SEQUENCE [LARGE SCALE GENOMIC DNA]</scope>
    <source>
        <strain evidence="2 3">TW-1</strain>
    </source>
</reference>
<evidence type="ECO:0000313" key="3">
    <source>
        <dbReference type="Proteomes" id="UP000716322"/>
    </source>
</evidence>
<evidence type="ECO:0008006" key="4">
    <source>
        <dbReference type="Google" id="ProtNLM"/>
    </source>
</evidence>
<accession>A0ABX0PJC0</accession>
<keyword evidence="3" id="KW-1185">Reference proteome</keyword>
<feature type="region of interest" description="Disordered" evidence="1">
    <location>
        <begin position="215"/>
        <end position="244"/>
    </location>
</feature>
<gene>
    <name evidence="2" type="ORF">HAV22_27030</name>
</gene>
<evidence type="ECO:0000313" key="2">
    <source>
        <dbReference type="EMBL" id="NIA57282.1"/>
    </source>
</evidence>
<name>A0ABX0PJC0_9BURK</name>
<comment type="caution">
    <text evidence="2">The sequence shown here is derived from an EMBL/GenBank/DDBJ whole genome shotgun (WGS) entry which is preliminary data.</text>
</comment>
<dbReference type="InterPro" id="IPR027417">
    <property type="entry name" value="P-loop_NTPase"/>
</dbReference>
<organism evidence="2 3">
    <name type="scientific">Telluria antibiotica</name>
    <dbReference type="NCBI Taxonomy" id="2717319"/>
    <lineage>
        <taxon>Bacteria</taxon>
        <taxon>Pseudomonadati</taxon>
        <taxon>Pseudomonadota</taxon>
        <taxon>Betaproteobacteria</taxon>
        <taxon>Burkholderiales</taxon>
        <taxon>Oxalobacteraceae</taxon>
        <taxon>Telluria group</taxon>
        <taxon>Telluria</taxon>
    </lineage>
</organism>
<protein>
    <recommendedName>
        <fullName evidence="4">CobQ/CobB/MinD/ParA nucleotide binding domain-containing protein</fullName>
    </recommendedName>
</protein>
<sequence length="244" mass="25888">MIITIVHASLPAVGAVLAENLARQAGRHGRHAVLLDASAQRLCERWSIDRVRSHVRPAVAIRTVPGGGLSAELERLLPHFDDIVIDTEDCSASCRGALIAAQVALVPLTCEQADIDARYPLIARLNSARMFNPGLRVLFVPVGGERDPAPQALAAIRAYAAQVMSAGVARTVAHLPALLWGSDVPGQCASDVENSSGAAEMAALYGEVHRTFDATPPARRSAWPVPPLPAGGQLPQKTRKQSRS</sequence>
<evidence type="ECO:0000256" key="1">
    <source>
        <dbReference type="SAM" id="MobiDB-lite"/>
    </source>
</evidence>